<feature type="transmembrane region" description="Helical" evidence="3">
    <location>
        <begin position="12"/>
        <end position="33"/>
    </location>
</feature>
<dbReference type="NCBIfam" id="TIGR02532">
    <property type="entry name" value="IV_pilin_GFxxxE"/>
    <property type="match status" value="1"/>
</dbReference>
<proteinExistence type="predicted"/>
<gene>
    <name evidence="4" type="ORF">AM1BK_07360</name>
</gene>
<dbReference type="PROSITE" id="PS00409">
    <property type="entry name" value="PROKAR_NTER_METHYL"/>
    <property type="match status" value="1"/>
</dbReference>
<keyword evidence="3" id="KW-1133">Transmembrane helix</keyword>
<keyword evidence="2" id="KW-0178">Competence</keyword>
<accession>A0ABQ3MWZ0</accession>
<evidence type="ECO:0000313" key="5">
    <source>
        <dbReference type="Proteomes" id="UP000637074"/>
    </source>
</evidence>
<dbReference type="Proteomes" id="UP000637074">
    <property type="component" value="Unassembled WGS sequence"/>
</dbReference>
<dbReference type="RefSeq" id="WP_191269780.1">
    <property type="nucleotide sequence ID" value="NZ_BNDS01000002.1"/>
</dbReference>
<evidence type="ECO:0000256" key="2">
    <source>
        <dbReference type="ARBA" id="ARBA00023287"/>
    </source>
</evidence>
<dbReference type="InterPro" id="IPR012902">
    <property type="entry name" value="N_methyl_site"/>
</dbReference>
<dbReference type="Pfam" id="PF07963">
    <property type="entry name" value="N_methyl"/>
    <property type="match status" value="1"/>
</dbReference>
<evidence type="ECO:0008006" key="6">
    <source>
        <dbReference type="Google" id="ProtNLM"/>
    </source>
</evidence>
<keyword evidence="3" id="KW-0812">Transmembrane</keyword>
<sequence length="149" mass="17095">MKIYRDEKGITLIEVLVSITLLSIVLLSVMGFFPQMGLMNSHNEDKSKAINIAKEILINWQESSDVKWFVKTNHVTGFTPTDPKVNYSNFSYDADYYYFETSKDIYDVHIKIKKTPDTSSKLSSVNYIVIQMLNKKTGNVVSETFGYVK</sequence>
<reference evidence="4 5" key="1">
    <citation type="journal article" date="2022" name="Int. J. Syst. Evol. Microbiol.">
        <title>Neobacillus kokaensis sp. nov., isolated from soil.</title>
        <authorList>
            <person name="Yuki K."/>
            <person name="Matsubara H."/>
            <person name="Yamaguchi S."/>
        </authorList>
    </citation>
    <scope>NUCLEOTIDE SEQUENCE [LARGE SCALE GENOMIC DNA]</scope>
    <source>
        <strain evidence="4 5">LOB 377</strain>
    </source>
</reference>
<dbReference type="EMBL" id="BNDS01000002">
    <property type="protein sequence ID" value="GHH97193.1"/>
    <property type="molecule type" value="Genomic_DNA"/>
</dbReference>
<comment type="subcellular location">
    <subcellularLocation>
        <location evidence="1">Cell surface</location>
    </subcellularLocation>
</comment>
<evidence type="ECO:0000313" key="4">
    <source>
        <dbReference type="EMBL" id="GHH97193.1"/>
    </source>
</evidence>
<keyword evidence="5" id="KW-1185">Reference proteome</keyword>
<organism evidence="4 5">
    <name type="scientific">Neobacillus kokaensis</name>
    <dbReference type="NCBI Taxonomy" id="2759023"/>
    <lineage>
        <taxon>Bacteria</taxon>
        <taxon>Bacillati</taxon>
        <taxon>Bacillota</taxon>
        <taxon>Bacilli</taxon>
        <taxon>Bacillales</taxon>
        <taxon>Bacillaceae</taxon>
        <taxon>Neobacillus</taxon>
    </lineage>
</organism>
<evidence type="ECO:0000256" key="3">
    <source>
        <dbReference type="SAM" id="Phobius"/>
    </source>
</evidence>
<evidence type="ECO:0000256" key="1">
    <source>
        <dbReference type="ARBA" id="ARBA00004241"/>
    </source>
</evidence>
<protein>
    <recommendedName>
        <fullName evidence="6">Prepilin-type N-terminal cleavage/methylation domain-containing protein</fullName>
    </recommendedName>
</protein>
<name>A0ABQ3MWZ0_9BACI</name>
<comment type="caution">
    <text evidence="4">The sequence shown here is derived from an EMBL/GenBank/DDBJ whole genome shotgun (WGS) entry which is preliminary data.</text>
</comment>
<keyword evidence="3" id="KW-0472">Membrane</keyword>